<dbReference type="Pfam" id="PF04011">
    <property type="entry name" value="LemA"/>
    <property type="match status" value="1"/>
</dbReference>
<reference evidence="7" key="1">
    <citation type="submission" date="2018-11" db="EMBL/GenBank/DDBJ databases">
        <authorList>
            <person name="Onetto C."/>
        </authorList>
    </citation>
    <scope>NUCLEOTIDE SEQUENCE [LARGE SCALE GENOMIC DNA]</scope>
</reference>
<dbReference type="InterPro" id="IPR023353">
    <property type="entry name" value="LemA-like_dom_sf"/>
</dbReference>
<name>A0A564WCS7_9PROT</name>
<evidence type="ECO:0000256" key="4">
    <source>
        <dbReference type="ARBA" id="ARBA00022989"/>
    </source>
</evidence>
<dbReference type="SUPFAM" id="SSF140478">
    <property type="entry name" value="LemA-like"/>
    <property type="match status" value="1"/>
</dbReference>
<comment type="similarity">
    <text evidence="2">Belongs to the LemA family.</text>
</comment>
<comment type="caution">
    <text evidence="7">The sequence shown here is derived from an EMBL/GenBank/DDBJ whole genome shotgun (WGS) entry which is preliminary data.</text>
</comment>
<keyword evidence="3 6" id="KW-0812">Transmembrane</keyword>
<organism evidence="7 8">
    <name type="scientific">Candidatus Defluviicoccus seviourii</name>
    <dbReference type="NCBI Taxonomy" id="2565273"/>
    <lineage>
        <taxon>Bacteria</taxon>
        <taxon>Pseudomonadati</taxon>
        <taxon>Pseudomonadota</taxon>
        <taxon>Alphaproteobacteria</taxon>
        <taxon>Rhodospirillales</taxon>
        <taxon>Rhodospirillaceae</taxon>
        <taxon>Defluviicoccus</taxon>
    </lineage>
</organism>
<dbReference type="Gene3D" id="1.20.1440.20">
    <property type="entry name" value="LemA-like domain"/>
    <property type="match status" value="1"/>
</dbReference>
<evidence type="ECO:0000256" key="2">
    <source>
        <dbReference type="ARBA" id="ARBA00008854"/>
    </source>
</evidence>
<protein>
    <submittedName>
        <fullName evidence="7">LemA protein</fullName>
    </submittedName>
</protein>
<evidence type="ECO:0000256" key="3">
    <source>
        <dbReference type="ARBA" id="ARBA00022692"/>
    </source>
</evidence>
<keyword evidence="5 6" id="KW-0472">Membrane</keyword>
<evidence type="ECO:0000313" key="7">
    <source>
        <dbReference type="EMBL" id="VUX45939.1"/>
    </source>
</evidence>
<dbReference type="Proteomes" id="UP000326641">
    <property type="component" value="Unassembled WGS sequence"/>
</dbReference>
<dbReference type="AlphaFoldDB" id="A0A564WCS7"/>
<feature type="transmembrane region" description="Helical" evidence="6">
    <location>
        <begin position="6"/>
        <end position="27"/>
    </location>
</feature>
<evidence type="ECO:0000313" key="8">
    <source>
        <dbReference type="Proteomes" id="UP000326641"/>
    </source>
</evidence>
<evidence type="ECO:0000256" key="5">
    <source>
        <dbReference type="ARBA" id="ARBA00023136"/>
    </source>
</evidence>
<keyword evidence="8" id="KW-1185">Reference proteome</keyword>
<keyword evidence="4 6" id="KW-1133">Transmembrane helix</keyword>
<accession>A0A564WCS7</accession>
<dbReference type="PANTHER" id="PTHR34478:SF2">
    <property type="entry name" value="MEMBRANE PROTEIN"/>
    <property type="match status" value="1"/>
</dbReference>
<dbReference type="PANTHER" id="PTHR34478">
    <property type="entry name" value="PROTEIN LEMA"/>
    <property type="match status" value="1"/>
</dbReference>
<dbReference type="GO" id="GO:0016020">
    <property type="term" value="C:membrane"/>
    <property type="evidence" value="ECO:0007669"/>
    <property type="project" value="UniProtKB-SubCell"/>
</dbReference>
<proteinExistence type="inferred from homology"/>
<evidence type="ECO:0000256" key="1">
    <source>
        <dbReference type="ARBA" id="ARBA00004167"/>
    </source>
</evidence>
<comment type="subcellular location">
    <subcellularLocation>
        <location evidence="1">Membrane</location>
        <topology evidence="1">Single-pass membrane protein</topology>
    </subcellularLocation>
</comment>
<dbReference type="EMBL" id="UXAT02000009">
    <property type="protein sequence ID" value="VUX45939.1"/>
    <property type="molecule type" value="Genomic_DNA"/>
</dbReference>
<dbReference type="InterPro" id="IPR007156">
    <property type="entry name" value="MamQ_LemA"/>
</dbReference>
<gene>
    <name evidence="7" type="ORF">DF3PA_170040</name>
</gene>
<sequence>MSGGAILIGAIALALVIGYLWYATIVARRNKVTEALGSIDVHLRQRHELIPNVVRLAGRFMEHERGLMEAVTRLRVQADQALGGGAGERGRLFEVENAISREVGRLLVAVENYPDLKSDTQMLEAQRTWTETEAQLTAAQRFYNAAVNQLNNAVQIFPGPVLARLAGVAAMPFFKAEAEARVAPDVDRILPSAADAGLKR</sequence>
<evidence type="ECO:0000256" key="6">
    <source>
        <dbReference type="SAM" id="Phobius"/>
    </source>
</evidence>